<dbReference type="GO" id="GO:0006508">
    <property type="term" value="P:proteolysis"/>
    <property type="evidence" value="ECO:0007669"/>
    <property type="project" value="InterPro"/>
</dbReference>
<evidence type="ECO:0000313" key="17">
    <source>
        <dbReference type="EMBL" id="TWL27520.1"/>
    </source>
</evidence>
<name>A0A415J932_BACLI</name>
<dbReference type="InterPro" id="IPR003439">
    <property type="entry name" value="ABC_transporter-like_ATP-bd"/>
</dbReference>
<dbReference type="GO" id="GO:0140359">
    <property type="term" value="F:ABC-type transporter activity"/>
    <property type="evidence" value="ECO:0007669"/>
    <property type="project" value="InterPro"/>
</dbReference>
<keyword evidence="6" id="KW-0378">Hydrolase</keyword>
<dbReference type="InterPro" id="IPR011527">
    <property type="entry name" value="ABC1_TM_dom"/>
</dbReference>
<keyword evidence="10 12" id="KW-0472">Membrane</keyword>
<dbReference type="PROSITE" id="PS50893">
    <property type="entry name" value="ABC_TRANSPORTER_2"/>
    <property type="match status" value="1"/>
</dbReference>
<feature type="transmembrane region" description="Helical" evidence="12">
    <location>
        <begin position="158"/>
        <end position="184"/>
    </location>
</feature>
<evidence type="ECO:0000256" key="6">
    <source>
        <dbReference type="ARBA" id="ARBA00022807"/>
    </source>
</evidence>
<feature type="domain" description="Peptidase C39" evidence="15">
    <location>
        <begin position="11"/>
        <end position="130"/>
    </location>
</feature>
<keyword evidence="8" id="KW-0653">Protein transport</keyword>
<feature type="domain" description="ABC transporter" evidence="13">
    <location>
        <begin position="473"/>
        <end position="706"/>
    </location>
</feature>
<dbReference type="GO" id="GO:0015031">
    <property type="term" value="P:protein transport"/>
    <property type="evidence" value="ECO:0007669"/>
    <property type="project" value="UniProtKB-KW"/>
</dbReference>
<dbReference type="GeneID" id="92859304"/>
<keyword evidence="5" id="KW-0547">Nucleotide-binding</keyword>
<evidence type="ECO:0000259" key="13">
    <source>
        <dbReference type="PROSITE" id="PS50893"/>
    </source>
</evidence>
<dbReference type="GO" id="GO:0034040">
    <property type="term" value="F:ATPase-coupled lipid transmembrane transporter activity"/>
    <property type="evidence" value="ECO:0007669"/>
    <property type="project" value="TreeGrafter"/>
</dbReference>
<feature type="domain" description="ABC transmembrane type-1" evidence="14">
    <location>
        <begin position="160"/>
        <end position="441"/>
    </location>
</feature>
<reference evidence="16 19" key="2">
    <citation type="submission" date="2020-12" db="EMBL/GenBank/DDBJ databases">
        <title>FDA dAtabase for Regulatory Grade micrObial Sequences (FDA-ARGOS): Supporting development and validation of Infectious Disease Dx tests.</title>
        <authorList>
            <person name="Nelson B."/>
            <person name="Plummer A."/>
            <person name="Tallon L."/>
            <person name="Sadzewicz L."/>
            <person name="Zhao X."/>
            <person name="Boylan J."/>
            <person name="Ott S."/>
            <person name="Bowen H."/>
            <person name="Vavikolanu K."/>
            <person name="Mehta A."/>
            <person name="Aluvathingal J."/>
            <person name="Nadendla S."/>
            <person name="Myers T."/>
            <person name="Yan Y."/>
            <person name="Sichtig H."/>
        </authorList>
    </citation>
    <scope>NUCLEOTIDE SEQUENCE [LARGE SCALE GENOMIC DNA]</scope>
    <source>
        <strain evidence="16 19">FDAARGOS_923</strain>
    </source>
</reference>
<keyword evidence="4 12" id="KW-0812">Transmembrane</keyword>
<evidence type="ECO:0000256" key="7">
    <source>
        <dbReference type="ARBA" id="ARBA00022840"/>
    </source>
</evidence>
<evidence type="ECO:0000256" key="2">
    <source>
        <dbReference type="ARBA" id="ARBA00022448"/>
    </source>
</evidence>
<dbReference type="PROSITE" id="PS50929">
    <property type="entry name" value="ABC_TM1F"/>
    <property type="match status" value="1"/>
</dbReference>
<dbReference type="PROSITE" id="PS00211">
    <property type="entry name" value="ABC_TRANSPORTER_1"/>
    <property type="match status" value="1"/>
</dbReference>
<dbReference type="SUPFAM" id="SSF52540">
    <property type="entry name" value="P-loop containing nucleoside triphosphate hydrolases"/>
    <property type="match status" value="1"/>
</dbReference>
<evidence type="ECO:0000256" key="11">
    <source>
        <dbReference type="ARBA" id="ARBA00043264"/>
    </source>
</evidence>
<keyword evidence="2" id="KW-0813">Transport</keyword>
<dbReference type="GO" id="GO:0005524">
    <property type="term" value="F:ATP binding"/>
    <property type="evidence" value="ECO:0007669"/>
    <property type="project" value="UniProtKB-KW"/>
</dbReference>
<dbReference type="GO" id="GO:0008234">
    <property type="term" value="F:cysteine-type peptidase activity"/>
    <property type="evidence" value="ECO:0007669"/>
    <property type="project" value="UniProtKB-KW"/>
</dbReference>
<dbReference type="InterPro" id="IPR005074">
    <property type="entry name" value="Peptidase_C39"/>
</dbReference>
<dbReference type="FunFam" id="3.40.50.300:FF:000299">
    <property type="entry name" value="ABC transporter ATP-binding protein/permease"/>
    <property type="match status" value="1"/>
</dbReference>
<dbReference type="AlphaFoldDB" id="A0A415J932"/>
<dbReference type="Pfam" id="PF03412">
    <property type="entry name" value="Peptidase_C39"/>
    <property type="match status" value="1"/>
</dbReference>
<evidence type="ECO:0000256" key="10">
    <source>
        <dbReference type="ARBA" id="ARBA00023136"/>
    </source>
</evidence>
<dbReference type="Gene3D" id="1.20.1560.10">
    <property type="entry name" value="ABC transporter type 1, transmembrane domain"/>
    <property type="match status" value="1"/>
</dbReference>
<dbReference type="Gene3D" id="3.40.50.300">
    <property type="entry name" value="P-loop containing nucleotide triphosphate hydrolases"/>
    <property type="match status" value="1"/>
</dbReference>
<evidence type="ECO:0000256" key="12">
    <source>
        <dbReference type="SAM" id="Phobius"/>
    </source>
</evidence>
<evidence type="ECO:0000256" key="8">
    <source>
        <dbReference type="ARBA" id="ARBA00022927"/>
    </source>
</evidence>
<evidence type="ECO:0000256" key="4">
    <source>
        <dbReference type="ARBA" id="ARBA00022692"/>
    </source>
</evidence>
<evidence type="ECO:0000256" key="5">
    <source>
        <dbReference type="ARBA" id="ARBA00022741"/>
    </source>
</evidence>
<evidence type="ECO:0000256" key="3">
    <source>
        <dbReference type="ARBA" id="ARBA00022475"/>
    </source>
</evidence>
<evidence type="ECO:0000256" key="9">
    <source>
        <dbReference type="ARBA" id="ARBA00022989"/>
    </source>
</evidence>
<keyword evidence="9 12" id="KW-1133">Transmembrane helix</keyword>
<dbReference type="InterPro" id="IPR039421">
    <property type="entry name" value="Type_1_exporter"/>
</dbReference>
<evidence type="ECO:0000313" key="16">
    <source>
        <dbReference type="EMBL" id="QPR73551.1"/>
    </source>
</evidence>
<evidence type="ECO:0000313" key="19">
    <source>
        <dbReference type="Proteomes" id="UP000595038"/>
    </source>
</evidence>
<dbReference type="InterPro" id="IPR036640">
    <property type="entry name" value="ABC1_TM_sf"/>
</dbReference>
<evidence type="ECO:0000259" key="15">
    <source>
        <dbReference type="PROSITE" id="PS50990"/>
    </source>
</evidence>
<dbReference type="CDD" id="cd18555">
    <property type="entry name" value="ABC_6TM_T1SS_like"/>
    <property type="match status" value="1"/>
</dbReference>
<dbReference type="InterPro" id="IPR017871">
    <property type="entry name" value="ABC_transporter-like_CS"/>
</dbReference>
<protein>
    <submittedName>
        <fullName evidence="16">Peptidase domain-containing ABC transporter</fullName>
    </submittedName>
    <submittedName>
        <fullName evidence="17">Toxin RTX-I translocation ATP-binding protein</fullName>
    </submittedName>
</protein>
<dbReference type="SMART" id="SM00382">
    <property type="entry name" value="AAA"/>
    <property type="match status" value="1"/>
</dbReference>
<organism evidence="17 18">
    <name type="scientific">Bacillus licheniformis</name>
    <dbReference type="NCBI Taxonomy" id="1402"/>
    <lineage>
        <taxon>Bacteria</taxon>
        <taxon>Bacillati</taxon>
        <taxon>Bacillota</taxon>
        <taxon>Bacilli</taxon>
        <taxon>Bacillales</taxon>
        <taxon>Bacillaceae</taxon>
        <taxon>Bacillus</taxon>
    </lineage>
</organism>
<dbReference type="Gene3D" id="3.90.70.10">
    <property type="entry name" value="Cysteine proteinases"/>
    <property type="match status" value="1"/>
</dbReference>
<dbReference type="GO" id="GO:0005886">
    <property type="term" value="C:plasma membrane"/>
    <property type="evidence" value="ECO:0007669"/>
    <property type="project" value="UniProtKB-SubCell"/>
</dbReference>
<dbReference type="RefSeq" id="WP_003186373.1">
    <property type="nucleotide sequence ID" value="NZ_BEXU01000002.1"/>
</dbReference>
<dbReference type="EMBL" id="NILC01000023">
    <property type="protein sequence ID" value="TWL27520.1"/>
    <property type="molecule type" value="Genomic_DNA"/>
</dbReference>
<feature type="transmembrane region" description="Helical" evidence="12">
    <location>
        <begin position="274"/>
        <end position="292"/>
    </location>
</feature>
<feature type="transmembrane region" description="Helical" evidence="12">
    <location>
        <begin position="381"/>
        <end position="406"/>
    </location>
</feature>
<feature type="transmembrane region" description="Helical" evidence="12">
    <location>
        <begin position="298"/>
        <end position="315"/>
    </location>
</feature>
<dbReference type="GO" id="GO:0043213">
    <property type="term" value="P:bacteriocin transport"/>
    <property type="evidence" value="ECO:0007669"/>
    <property type="project" value="UniProtKB-KW"/>
</dbReference>
<proteinExistence type="predicted"/>
<dbReference type="SUPFAM" id="SSF90123">
    <property type="entry name" value="ABC transporter transmembrane region"/>
    <property type="match status" value="1"/>
</dbReference>
<dbReference type="InterPro" id="IPR027417">
    <property type="entry name" value="P-loop_NTPase"/>
</dbReference>
<comment type="subcellular location">
    <subcellularLocation>
        <location evidence="1">Cell membrane</location>
        <topology evidence="1">Multi-pass membrane protein</topology>
    </subcellularLocation>
</comment>
<dbReference type="GO" id="GO:0016887">
    <property type="term" value="F:ATP hydrolysis activity"/>
    <property type="evidence" value="ECO:0007669"/>
    <property type="project" value="InterPro"/>
</dbReference>
<evidence type="ECO:0000256" key="1">
    <source>
        <dbReference type="ARBA" id="ARBA00004651"/>
    </source>
</evidence>
<dbReference type="PROSITE" id="PS50990">
    <property type="entry name" value="PEPTIDASE_C39"/>
    <property type="match status" value="1"/>
</dbReference>
<sequence>MFFHKTPFIEQMQQTECGLCCMAMVAGRYGSHHTLHELRDLSGCGRDGMTLFHMRQLSENLGFDAKVYRAGAAELPHVRLPAIAFWSDNHYVVIDQIKDRHVNIIDPAIGRKKLSIEAFLENYSGIVLEMIPTERIRPKKKPPVWRHFLFHLKESPSLLATVLLFAMIFQLVSLGIPMLVQYLIDDILAQNQQALLQTFMTGVLVLMLVQGTVQLIRGQFIIKLNNFLDKRMMRTFFSHILKLPYQFFQLRSFGDLLFRATSLRIVRDMMSSQLVLGVLDFGALLFISFYMFYKSPPLAGLVILLALLNVGITALSRGKLREKNQDEIAKTSQIQSYQTEFLYGIFGIKTAGIEKETYQKWDHYLGELIGAYRRKEGFLNIVNSLTGTMQIISPMLILWIGAMLVFEGNLSVGELVAFHALSTQFFNTSSSIVQTVNSVILTTSYLHRIQDILQSPIEETPGNKDNSPIKGEIRLERVSFRYSPHSEEVIKDVSLHIKPGEKIAIVGQSGSGKSTLAKLILGLYMPTKGSVFYDGVNIKNKDLSALRKQIGVVPQDVTLFNRSIKDNISLYSEDVDIERIHEVAKMAQIYDDIQNMPMGFNTMISEMGMNISGGQRQRIALARALLNRPAVMLLDEATSSLDHQNEKKIDAFLRELKCTRIVIAHKLTSIMDADKIIVLEDGMVLNVGTHETLLNESKFYGDFYRKFLEKEQSAEVMM</sequence>
<feature type="transmembrane region" description="Helical" evidence="12">
    <location>
        <begin position="196"/>
        <end position="216"/>
    </location>
</feature>
<keyword evidence="6" id="KW-0788">Thiol protease</keyword>
<keyword evidence="7 17" id="KW-0067">ATP-binding</keyword>
<evidence type="ECO:0000313" key="18">
    <source>
        <dbReference type="Proteomes" id="UP000435910"/>
    </source>
</evidence>
<evidence type="ECO:0000259" key="14">
    <source>
        <dbReference type="PROSITE" id="PS50929"/>
    </source>
</evidence>
<dbReference type="PANTHER" id="PTHR24221">
    <property type="entry name" value="ATP-BINDING CASSETTE SUB-FAMILY B"/>
    <property type="match status" value="1"/>
</dbReference>
<dbReference type="PANTHER" id="PTHR24221:SF654">
    <property type="entry name" value="ATP-BINDING CASSETTE SUB-FAMILY B MEMBER 6"/>
    <property type="match status" value="1"/>
</dbReference>
<dbReference type="Proteomes" id="UP000435910">
    <property type="component" value="Unassembled WGS sequence"/>
</dbReference>
<dbReference type="InterPro" id="IPR003593">
    <property type="entry name" value="AAA+_ATPase"/>
</dbReference>
<keyword evidence="6" id="KW-0645">Protease</keyword>
<dbReference type="Pfam" id="PF00005">
    <property type="entry name" value="ABC_tran"/>
    <property type="match status" value="1"/>
</dbReference>
<reference evidence="17 18" key="1">
    <citation type="submission" date="2019-06" db="EMBL/GenBank/DDBJ databases">
        <title>Genome sequence analysis of &gt;100 Bacillus licheniformis strains suggests intrinsic resistance to this species.</title>
        <authorList>
            <person name="Wels M."/>
            <person name="Siezen R.J."/>
            <person name="Johansen E."/>
            <person name="Stuer-Lauridsen B."/>
            <person name="Bjerre K."/>
            <person name="Nielsen B.K.K."/>
        </authorList>
    </citation>
    <scope>NUCLEOTIDE SEQUENCE [LARGE SCALE GENOMIC DNA]</scope>
    <source>
        <strain evidence="17 18">BAC-16736</strain>
    </source>
</reference>
<dbReference type="InterPro" id="IPR033839">
    <property type="entry name" value="Lacticin_481_peptidase"/>
</dbReference>
<gene>
    <name evidence="17" type="ORF">CHCC16736_2841</name>
    <name evidence="16" type="ORF">I6G80_04600</name>
</gene>
<keyword evidence="11" id="KW-0080">Bacteriocin transport</keyword>
<dbReference type="Proteomes" id="UP000595038">
    <property type="component" value="Chromosome"/>
</dbReference>
<accession>A0A415J932</accession>
<dbReference type="OMA" id="CACVVIA"/>
<dbReference type="Pfam" id="PF00664">
    <property type="entry name" value="ABC_membrane"/>
    <property type="match status" value="1"/>
</dbReference>
<keyword evidence="3" id="KW-1003">Cell membrane</keyword>
<dbReference type="CDD" id="cd02425">
    <property type="entry name" value="Peptidase_C39F"/>
    <property type="match status" value="1"/>
</dbReference>
<dbReference type="EMBL" id="CP065647">
    <property type="protein sequence ID" value="QPR73551.1"/>
    <property type="molecule type" value="Genomic_DNA"/>
</dbReference>